<accession>A0A368ZCN6</accession>
<evidence type="ECO:0000313" key="3">
    <source>
        <dbReference type="Proteomes" id="UP000253436"/>
    </source>
</evidence>
<dbReference type="GO" id="GO:0016740">
    <property type="term" value="F:transferase activity"/>
    <property type="evidence" value="ECO:0007669"/>
    <property type="project" value="UniProtKB-KW"/>
</dbReference>
<dbReference type="CDD" id="cd00761">
    <property type="entry name" value="Glyco_tranf_GTA_type"/>
    <property type="match status" value="1"/>
</dbReference>
<reference evidence="2 3" key="1">
    <citation type="submission" date="2018-07" db="EMBL/GenBank/DDBJ databases">
        <title>Genomic Encyclopedia of Type Strains, Phase III (KMG-III): the genomes of soil and plant-associated and newly described type strains.</title>
        <authorList>
            <person name="Whitman W."/>
        </authorList>
    </citation>
    <scope>NUCLEOTIDE SEQUENCE [LARGE SCALE GENOMIC DNA]</scope>
    <source>
        <strain evidence="2 3">CECT 7958</strain>
    </source>
</reference>
<keyword evidence="2" id="KW-0808">Transferase</keyword>
<dbReference type="OrthoDB" id="597270at2"/>
<dbReference type="RefSeq" id="WP_114310655.1">
    <property type="nucleotide sequence ID" value="NZ_QPJO01000005.1"/>
</dbReference>
<sequence>MDKVSVIIPLYNASSYIAETLDSVMSQTHKNLEIIIIDDHSTDDSFKKALALQDENIIVKQNIRKGACAARNYGFEISTGDYIQYLDADDLLSEDKIASQLALLKATGNTSLASGIWGRFYEHINTVSWKQQPINKDYDTPYLWLNESWKGKGMGQTSIWLTPRPLIEKAGEWDEKLLINQDGEFFSRVILLADCIKYSNLAKVFYRSGNPNSISQSNTLSVEKAESLLNSYRSYKTQAIQAGLLTELKEGLGFNFLNFIYQFNGLFPELVTIAKNEFYALGFSKMWPVGGAKFRKLSSYIGFNNALKIKKIFNLK</sequence>
<evidence type="ECO:0000259" key="1">
    <source>
        <dbReference type="Pfam" id="PF00535"/>
    </source>
</evidence>
<dbReference type="InterPro" id="IPR001173">
    <property type="entry name" value="Glyco_trans_2-like"/>
</dbReference>
<dbReference type="InterPro" id="IPR029044">
    <property type="entry name" value="Nucleotide-diphossugar_trans"/>
</dbReference>
<dbReference type="PANTHER" id="PTHR43685">
    <property type="entry name" value="GLYCOSYLTRANSFERASE"/>
    <property type="match status" value="1"/>
</dbReference>
<comment type="caution">
    <text evidence="2">The sequence shown here is derived from an EMBL/GenBank/DDBJ whole genome shotgun (WGS) entry which is preliminary data.</text>
</comment>
<protein>
    <submittedName>
        <fullName evidence="2">Glycosyl transferase family 2</fullName>
    </submittedName>
</protein>
<dbReference type="Proteomes" id="UP000253436">
    <property type="component" value="Unassembled WGS sequence"/>
</dbReference>
<dbReference type="Pfam" id="PF00535">
    <property type="entry name" value="Glycos_transf_2"/>
    <property type="match status" value="1"/>
</dbReference>
<dbReference type="SUPFAM" id="SSF53448">
    <property type="entry name" value="Nucleotide-diphospho-sugar transferases"/>
    <property type="match status" value="1"/>
</dbReference>
<name>A0A368ZCN6_9FLAO</name>
<dbReference type="AlphaFoldDB" id="A0A368ZCN6"/>
<keyword evidence="3" id="KW-1185">Reference proteome</keyword>
<dbReference type="Gene3D" id="3.90.550.10">
    <property type="entry name" value="Spore Coat Polysaccharide Biosynthesis Protein SpsA, Chain A"/>
    <property type="match status" value="1"/>
</dbReference>
<feature type="domain" description="Glycosyltransferase 2-like" evidence="1">
    <location>
        <begin position="5"/>
        <end position="122"/>
    </location>
</feature>
<dbReference type="PANTHER" id="PTHR43685:SF2">
    <property type="entry name" value="GLYCOSYLTRANSFERASE 2-LIKE DOMAIN-CONTAINING PROTEIN"/>
    <property type="match status" value="1"/>
</dbReference>
<organism evidence="2 3">
    <name type="scientific">Winogradskyella arenosi</name>
    <dbReference type="NCBI Taxonomy" id="533325"/>
    <lineage>
        <taxon>Bacteria</taxon>
        <taxon>Pseudomonadati</taxon>
        <taxon>Bacteroidota</taxon>
        <taxon>Flavobacteriia</taxon>
        <taxon>Flavobacteriales</taxon>
        <taxon>Flavobacteriaceae</taxon>
        <taxon>Winogradskyella</taxon>
    </lineage>
</organism>
<evidence type="ECO:0000313" key="2">
    <source>
        <dbReference type="EMBL" id="RCW90257.1"/>
    </source>
</evidence>
<gene>
    <name evidence="2" type="ORF">DFQ08_105146</name>
</gene>
<dbReference type="EMBL" id="QPJO01000005">
    <property type="protein sequence ID" value="RCW90257.1"/>
    <property type="molecule type" value="Genomic_DNA"/>
</dbReference>
<proteinExistence type="predicted"/>
<dbReference type="InterPro" id="IPR050834">
    <property type="entry name" value="Glycosyltransf_2"/>
</dbReference>